<dbReference type="Pfam" id="PF01370">
    <property type="entry name" value="Epimerase"/>
    <property type="match status" value="1"/>
</dbReference>
<evidence type="ECO:0000313" key="4">
    <source>
        <dbReference type="EMBL" id="SIO39801.1"/>
    </source>
</evidence>
<dbReference type="InterPro" id="IPR001509">
    <property type="entry name" value="Epimerase_deHydtase"/>
</dbReference>
<gene>
    <name evidence="4" type="ORF">SAMN04488055_3671</name>
</gene>
<dbReference type="STRING" id="536979.SAMN04488055_3671"/>
<protein>
    <recommendedName>
        <fullName evidence="6">TIGR01777 family protein</fullName>
    </recommendedName>
</protein>
<dbReference type="Pfam" id="PF08338">
    <property type="entry name" value="DUF1731"/>
    <property type="match status" value="1"/>
</dbReference>
<feature type="domain" description="NAD-dependent epimerase/dehydratase" evidence="2">
    <location>
        <begin position="5"/>
        <end position="226"/>
    </location>
</feature>
<dbReference type="NCBIfam" id="TIGR01777">
    <property type="entry name" value="yfcH"/>
    <property type="match status" value="1"/>
</dbReference>
<dbReference type="RefSeq" id="WP_234979712.1">
    <property type="nucleotide sequence ID" value="NZ_FSRA01000002.1"/>
</dbReference>
<dbReference type="InterPro" id="IPR013549">
    <property type="entry name" value="DUF1731"/>
</dbReference>
<evidence type="ECO:0000259" key="2">
    <source>
        <dbReference type="Pfam" id="PF01370"/>
    </source>
</evidence>
<name>A0A1N6J6C7_9BACT</name>
<dbReference type="Gene3D" id="3.40.50.720">
    <property type="entry name" value="NAD(P)-binding Rossmann-like Domain"/>
    <property type="match status" value="1"/>
</dbReference>
<sequence>MMDTVLITGGTGLIGRALTSLLLEKGYKVIVLSRKKMSSDHPQLRYASWDLGHKTLDTTALQEADHIIHLAGAGVADARWTSARKQEIVDSRVQSSQLLFDQLRQHPNKVRKVISASATGYYGPYTDHAFTENDPPATDFLGTTCKAWEDSVRQIETLGKKVIIFRTGIVLSLKGGALKEFHKPLKLGFATVMGSGDQFVSWIHLQDLVRLYFNAIVNDRLNGVYNAVAPHPVTNQELVTSLAHAAKGNSFITVHVPAFALKLALGEMSVEVLKSVKVSSAKIQQTGFQFSYPVVKEAVKQLIGASKA</sequence>
<accession>A0A1N6J6C7</accession>
<dbReference type="InterPro" id="IPR036291">
    <property type="entry name" value="NAD(P)-bd_dom_sf"/>
</dbReference>
<dbReference type="PANTHER" id="PTHR11092">
    <property type="entry name" value="SUGAR NUCLEOTIDE EPIMERASE RELATED"/>
    <property type="match status" value="1"/>
</dbReference>
<evidence type="ECO:0000313" key="5">
    <source>
        <dbReference type="Proteomes" id="UP000185003"/>
    </source>
</evidence>
<dbReference type="SUPFAM" id="SSF51735">
    <property type="entry name" value="NAD(P)-binding Rossmann-fold domains"/>
    <property type="match status" value="1"/>
</dbReference>
<comment type="similarity">
    <text evidence="1">Belongs to the NAD(P)-dependent epimerase/dehydratase family. SDR39U1 subfamily.</text>
</comment>
<evidence type="ECO:0000259" key="3">
    <source>
        <dbReference type="Pfam" id="PF08338"/>
    </source>
</evidence>
<reference evidence="4 5" key="1">
    <citation type="submission" date="2016-11" db="EMBL/GenBank/DDBJ databases">
        <authorList>
            <person name="Jaros S."/>
            <person name="Januszkiewicz K."/>
            <person name="Wedrychowicz H."/>
        </authorList>
    </citation>
    <scope>NUCLEOTIDE SEQUENCE [LARGE SCALE GENOMIC DNA]</scope>
    <source>
        <strain evidence="4 5">DSM 24787</strain>
    </source>
</reference>
<evidence type="ECO:0000256" key="1">
    <source>
        <dbReference type="ARBA" id="ARBA00009353"/>
    </source>
</evidence>
<dbReference type="AlphaFoldDB" id="A0A1N6J6C7"/>
<evidence type="ECO:0008006" key="6">
    <source>
        <dbReference type="Google" id="ProtNLM"/>
    </source>
</evidence>
<dbReference type="PANTHER" id="PTHR11092:SF0">
    <property type="entry name" value="EPIMERASE FAMILY PROTEIN SDR39U1"/>
    <property type="match status" value="1"/>
</dbReference>
<dbReference type="EMBL" id="FSRA01000002">
    <property type="protein sequence ID" value="SIO39801.1"/>
    <property type="molecule type" value="Genomic_DNA"/>
</dbReference>
<proteinExistence type="inferred from homology"/>
<organism evidence="4 5">
    <name type="scientific">Chitinophaga niabensis</name>
    <dbReference type="NCBI Taxonomy" id="536979"/>
    <lineage>
        <taxon>Bacteria</taxon>
        <taxon>Pseudomonadati</taxon>
        <taxon>Bacteroidota</taxon>
        <taxon>Chitinophagia</taxon>
        <taxon>Chitinophagales</taxon>
        <taxon>Chitinophagaceae</taxon>
        <taxon>Chitinophaga</taxon>
    </lineage>
</organism>
<dbReference type="Proteomes" id="UP000185003">
    <property type="component" value="Unassembled WGS sequence"/>
</dbReference>
<feature type="domain" description="DUF1731" evidence="3">
    <location>
        <begin position="256"/>
        <end position="302"/>
    </location>
</feature>
<dbReference type="InterPro" id="IPR010099">
    <property type="entry name" value="SDR39U1"/>
</dbReference>
<keyword evidence="5" id="KW-1185">Reference proteome</keyword>